<evidence type="ECO:0000313" key="1">
    <source>
        <dbReference type="EnsemblPlants" id="OBART01G12510.1"/>
    </source>
</evidence>
<organism evidence="1">
    <name type="scientific">Oryza barthii</name>
    <dbReference type="NCBI Taxonomy" id="65489"/>
    <lineage>
        <taxon>Eukaryota</taxon>
        <taxon>Viridiplantae</taxon>
        <taxon>Streptophyta</taxon>
        <taxon>Embryophyta</taxon>
        <taxon>Tracheophyta</taxon>
        <taxon>Spermatophyta</taxon>
        <taxon>Magnoliopsida</taxon>
        <taxon>Liliopsida</taxon>
        <taxon>Poales</taxon>
        <taxon>Poaceae</taxon>
        <taxon>BOP clade</taxon>
        <taxon>Oryzoideae</taxon>
        <taxon>Oryzeae</taxon>
        <taxon>Oryzinae</taxon>
        <taxon>Oryza</taxon>
    </lineage>
</organism>
<dbReference type="EnsemblPlants" id="OBART01G12510.1">
    <property type="protein sequence ID" value="OBART01G12510.1"/>
    <property type="gene ID" value="OBART01G12510"/>
</dbReference>
<protein>
    <submittedName>
        <fullName evidence="1">Uncharacterized protein</fullName>
    </submittedName>
</protein>
<accession>A0A0D3EMV7</accession>
<name>A0A0D3EMV7_9ORYZ</name>
<keyword evidence="2" id="KW-1185">Reference proteome</keyword>
<proteinExistence type="predicted"/>
<dbReference type="Proteomes" id="UP000026960">
    <property type="component" value="Chromosome 1"/>
</dbReference>
<reference evidence="1" key="2">
    <citation type="submission" date="2015-03" db="UniProtKB">
        <authorList>
            <consortium name="EnsemblPlants"/>
        </authorList>
    </citation>
    <scope>IDENTIFICATION</scope>
</reference>
<dbReference type="PaxDb" id="65489-OBART01G12510.1"/>
<dbReference type="AlphaFoldDB" id="A0A0D3EMV7"/>
<sequence length="111" mass="11522">MAALGSAAWWARMAMGDAVEEAGDGGAGVDGVVGERRGWGATAMAALCRRRGGGCDGCGRGGGCDGCGRYPPMREDEPSSWVRIVAPFDLANWLILRVSVRIGVTATTTEF</sequence>
<reference evidence="1" key="1">
    <citation type="journal article" date="2009" name="Rice">
        <title>De Novo Next Generation Sequencing of Plant Genomes.</title>
        <authorList>
            <person name="Rounsley S."/>
            <person name="Marri P.R."/>
            <person name="Yu Y."/>
            <person name="He R."/>
            <person name="Sisneros N."/>
            <person name="Goicoechea J.L."/>
            <person name="Lee S.J."/>
            <person name="Angelova A."/>
            <person name="Kudrna D."/>
            <person name="Luo M."/>
            <person name="Affourtit J."/>
            <person name="Desany B."/>
            <person name="Knight J."/>
            <person name="Niazi F."/>
            <person name="Egholm M."/>
            <person name="Wing R.A."/>
        </authorList>
    </citation>
    <scope>NUCLEOTIDE SEQUENCE [LARGE SCALE GENOMIC DNA]</scope>
    <source>
        <strain evidence="1">cv. IRGC 105608</strain>
    </source>
</reference>
<dbReference type="HOGENOM" id="CLU_2162582_0_0_1"/>
<evidence type="ECO:0000313" key="2">
    <source>
        <dbReference type="Proteomes" id="UP000026960"/>
    </source>
</evidence>
<dbReference type="Gramene" id="OBART01G12510.1">
    <property type="protein sequence ID" value="OBART01G12510.1"/>
    <property type="gene ID" value="OBART01G12510"/>
</dbReference>